<reference evidence="1" key="1">
    <citation type="journal article" date="2015" name="Nature">
        <title>Complex archaea that bridge the gap between prokaryotes and eukaryotes.</title>
        <authorList>
            <person name="Spang A."/>
            <person name="Saw J.H."/>
            <person name="Jorgensen S.L."/>
            <person name="Zaremba-Niedzwiedzka K."/>
            <person name="Martijn J."/>
            <person name="Lind A.E."/>
            <person name="van Eijk R."/>
            <person name="Schleper C."/>
            <person name="Guy L."/>
            <person name="Ettema T.J."/>
        </authorList>
    </citation>
    <scope>NUCLEOTIDE SEQUENCE</scope>
</reference>
<gene>
    <name evidence="1" type="ORF">LCGC14_2394850</name>
</gene>
<name>A0A0F9BX61_9ZZZZ</name>
<dbReference type="EMBL" id="LAZR01035823">
    <property type="protein sequence ID" value="KKL26484.1"/>
    <property type="molecule type" value="Genomic_DNA"/>
</dbReference>
<sequence length="50" mass="5750">WINCHMDNIPFEELINFGTIDSDTMVRGILQTSNNIFILTDDKIYSSSNL</sequence>
<feature type="non-terminal residue" evidence="1">
    <location>
        <position position="1"/>
    </location>
</feature>
<protein>
    <submittedName>
        <fullName evidence="1">Uncharacterized protein</fullName>
    </submittedName>
</protein>
<proteinExistence type="predicted"/>
<organism evidence="1">
    <name type="scientific">marine sediment metagenome</name>
    <dbReference type="NCBI Taxonomy" id="412755"/>
    <lineage>
        <taxon>unclassified sequences</taxon>
        <taxon>metagenomes</taxon>
        <taxon>ecological metagenomes</taxon>
    </lineage>
</organism>
<comment type="caution">
    <text evidence="1">The sequence shown here is derived from an EMBL/GenBank/DDBJ whole genome shotgun (WGS) entry which is preliminary data.</text>
</comment>
<accession>A0A0F9BX61</accession>
<evidence type="ECO:0000313" key="1">
    <source>
        <dbReference type="EMBL" id="KKL26484.1"/>
    </source>
</evidence>
<dbReference type="AlphaFoldDB" id="A0A0F9BX61"/>